<reference evidence="3 4" key="1">
    <citation type="journal article" date="2019" name="Int. J. Syst. Evol. Microbiol.">
        <title>The Global Catalogue of Microorganisms (GCM) 10K type strain sequencing project: providing services to taxonomists for standard genome sequencing and annotation.</title>
        <authorList>
            <consortium name="The Broad Institute Genomics Platform"/>
            <consortium name="The Broad Institute Genome Sequencing Center for Infectious Disease"/>
            <person name="Wu L."/>
            <person name="Ma J."/>
        </authorList>
    </citation>
    <scope>NUCLEOTIDE SEQUENCE [LARGE SCALE GENOMIC DNA]</scope>
    <source>
        <strain evidence="3 4">JCM 6835</strain>
    </source>
</reference>
<organism evidence="3 4">
    <name type="scientific">Nonomuraea recticatena</name>
    <dbReference type="NCBI Taxonomy" id="46178"/>
    <lineage>
        <taxon>Bacteria</taxon>
        <taxon>Bacillati</taxon>
        <taxon>Actinomycetota</taxon>
        <taxon>Actinomycetes</taxon>
        <taxon>Streptosporangiales</taxon>
        <taxon>Streptosporangiaceae</taxon>
        <taxon>Nonomuraea</taxon>
    </lineage>
</organism>
<comment type="caution">
    <text evidence="3">The sequence shown here is derived from an EMBL/GenBank/DDBJ whole genome shotgun (WGS) entry which is preliminary data.</text>
</comment>
<evidence type="ECO:0000313" key="3">
    <source>
        <dbReference type="EMBL" id="GAA2674272.1"/>
    </source>
</evidence>
<dbReference type="PROSITE" id="PS50943">
    <property type="entry name" value="HTH_CROC1"/>
    <property type="match status" value="1"/>
</dbReference>
<evidence type="ECO:0000259" key="2">
    <source>
        <dbReference type="PROSITE" id="PS50943"/>
    </source>
</evidence>
<feature type="domain" description="HTH cro/C1-type" evidence="2">
    <location>
        <begin position="15"/>
        <end position="69"/>
    </location>
</feature>
<dbReference type="PANTHER" id="PTHR46797">
    <property type="entry name" value="HTH-TYPE TRANSCRIPTIONAL REGULATOR"/>
    <property type="match status" value="1"/>
</dbReference>
<name>A0ABN3SD13_9ACTN</name>
<dbReference type="SUPFAM" id="SSF47413">
    <property type="entry name" value="lambda repressor-like DNA-binding domains"/>
    <property type="match status" value="1"/>
</dbReference>
<dbReference type="InterPro" id="IPR050807">
    <property type="entry name" value="TransReg_Diox_bact_type"/>
</dbReference>
<sequence length="279" mass="30670">MDDRRDRLRALGELLRRLRKDAGLTGKDLASRAGLTQPTISQIETGQLLPLPETVDRLVEALELSSEARAELHVLLTRLRDEVARLKGGLAGRESANAARVRAAHQVASFQSAMMPALLQTADYARLALAIGRDLDEDAVSRAAAVRVEAQSILFQAGREFAFVLTEGAVRTWPGPASLIQAQLDRLVQVSTLPHVRIGVVPWSVQVPRFPLHGFTIFDGTASMVESLTAEHTLTDVDDVRVHVETFEAFAEVAVYGEEMRTLLARISTEFQQLDTRSN</sequence>
<proteinExistence type="predicted"/>
<dbReference type="Pfam" id="PF13560">
    <property type="entry name" value="HTH_31"/>
    <property type="match status" value="1"/>
</dbReference>
<gene>
    <name evidence="3" type="ORF">GCM10010412_055250</name>
</gene>
<dbReference type="InterPro" id="IPR043917">
    <property type="entry name" value="DUF5753"/>
</dbReference>
<protein>
    <submittedName>
        <fullName evidence="3">Helix-turn-helix transcriptional regulator</fullName>
    </submittedName>
</protein>
<evidence type="ECO:0000256" key="1">
    <source>
        <dbReference type="ARBA" id="ARBA00023125"/>
    </source>
</evidence>
<dbReference type="SMART" id="SM00530">
    <property type="entry name" value="HTH_XRE"/>
    <property type="match status" value="1"/>
</dbReference>
<dbReference type="EMBL" id="BAAATE010000016">
    <property type="protein sequence ID" value="GAA2674272.1"/>
    <property type="molecule type" value="Genomic_DNA"/>
</dbReference>
<evidence type="ECO:0000313" key="4">
    <source>
        <dbReference type="Proteomes" id="UP001501666"/>
    </source>
</evidence>
<dbReference type="Proteomes" id="UP001501666">
    <property type="component" value="Unassembled WGS sequence"/>
</dbReference>
<dbReference type="InterPro" id="IPR001387">
    <property type="entry name" value="Cro/C1-type_HTH"/>
</dbReference>
<dbReference type="CDD" id="cd00093">
    <property type="entry name" value="HTH_XRE"/>
    <property type="match status" value="1"/>
</dbReference>
<keyword evidence="4" id="KW-1185">Reference proteome</keyword>
<keyword evidence="1" id="KW-0238">DNA-binding</keyword>
<dbReference type="PANTHER" id="PTHR46797:SF1">
    <property type="entry name" value="METHYLPHOSPHONATE SYNTHASE"/>
    <property type="match status" value="1"/>
</dbReference>
<dbReference type="InterPro" id="IPR010982">
    <property type="entry name" value="Lambda_DNA-bd_dom_sf"/>
</dbReference>
<accession>A0ABN3SD13</accession>
<dbReference type="Pfam" id="PF19054">
    <property type="entry name" value="DUF5753"/>
    <property type="match status" value="1"/>
</dbReference>
<dbReference type="RefSeq" id="WP_346150227.1">
    <property type="nucleotide sequence ID" value="NZ_BAAATE010000016.1"/>
</dbReference>
<dbReference type="Gene3D" id="1.10.260.40">
    <property type="entry name" value="lambda repressor-like DNA-binding domains"/>
    <property type="match status" value="1"/>
</dbReference>